<evidence type="ECO:0000313" key="2">
    <source>
        <dbReference type="EnsemblPlants" id="Kaladp0383s0004.1.v1.1"/>
    </source>
</evidence>
<dbReference type="GO" id="GO:0030970">
    <property type="term" value="P:retrograde protein transport, ER to cytosol"/>
    <property type="evidence" value="ECO:0007669"/>
    <property type="project" value="TreeGrafter"/>
</dbReference>
<dbReference type="GO" id="GO:0009651">
    <property type="term" value="P:response to salt stress"/>
    <property type="evidence" value="ECO:0007669"/>
    <property type="project" value="EnsemblPlants"/>
</dbReference>
<dbReference type="InterPro" id="IPR045149">
    <property type="entry name" value="OS-9-like"/>
</dbReference>
<organism evidence="2 3">
    <name type="scientific">Kalanchoe fedtschenkoi</name>
    <name type="common">Lavender scallops</name>
    <name type="synonym">South American air plant</name>
    <dbReference type="NCBI Taxonomy" id="63787"/>
    <lineage>
        <taxon>Eukaryota</taxon>
        <taxon>Viridiplantae</taxon>
        <taxon>Streptophyta</taxon>
        <taxon>Embryophyta</taxon>
        <taxon>Tracheophyta</taxon>
        <taxon>Spermatophyta</taxon>
        <taxon>Magnoliopsida</taxon>
        <taxon>eudicotyledons</taxon>
        <taxon>Gunneridae</taxon>
        <taxon>Pentapetalae</taxon>
        <taxon>Saxifragales</taxon>
        <taxon>Crassulaceae</taxon>
        <taxon>Kalanchoe</taxon>
    </lineage>
</organism>
<dbReference type="Gramene" id="Kaladp0383s0004.1.v1.1">
    <property type="protein sequence ID" value="Kaladp0383s0004.1.v1.1"/>
    <property type="gene ID" value="Kaladp0383s0004.v1.1"/>
</dbReference>
<dbReference type="InterPro" id="IPR009011">
    <property type="entry name" value="Man6P_isomerase_rcpt-bd_dom_sf"/>
</dbReference>
<reference evidence="2" key="1">
    <citation type="submission" date="2021-01" db="UniProtKB">
        <authorList>
            <consortium name="EnsemblPlants"/>
        </authorList>
    </citation>
    <scope>IDENTIFICATION</scope>
</reference>
<evidence type="ECO:0000313" key="3">
    <source>
        <dbReference type="Proteomes" id="UP000594263"/>
    </source>
</evidence>
<dbReference type="GO" id="GO:0005788">
    <property type="term" value="C:endoplasmic reticulum lumen"/>
    <property type="evidence" value="ECO:0007669"/>
    <property type="project" value="TreeGrafter"/>
</dbReference>
<sequence>MRWPGGACILDSIAYSCLTIRGLANSLSVELSSSSELAFLGFNLQLRFVTKMMKYPSLILFISFLLIQAQHRSVYADQIFGPRPGGGLGRGSREPKYRIEFHPEDSPFYPDDDQETVILPNKEGQKFLCYLPKVAKPKNVIPVAQHNSSSMIMETEKKINLKTPDELLDGLKDICLLRQEGWWTYEFCFKKTLRQLHLEDEKTVQEYVLGVFDAEATANRSDSDVPSHTDPQSSDAPHMFRFSLYL</sequence>
<dbReference type="EnsemblPlants" id="Kaladp0383s0004.1.v1.1">
    <property type="protein sequence ID" value="Kaladp0383s0004.1.v1.1"/>
    <property type="gene ID" value="Kaladp0383s0004.v1.1"/>
</dbReference>
<name>A0A7N0V8J8_KALFE</name>
<dbReference type="AlphaFoldDB" id="A0A7N0V8J8"/>
<keyword evidence="3" id="KW-1185">Reference proteome</keyword>
<dbReference type="Pfam" id="PF07915">
    <property type="entry name" value="PRKCSH"/>
    <property type="match status" value="1"/>
</dbReference>
<dbReference type="PANTHER" id="PTHR15414">
    <property type="entry name" value="OS-9-RELATED"/>
    <property type="match status" value="1"/>
</dbReference>
<feature type="domain" description="Protein OS9-like" evidence="1">
    <location>
        <begin position="175"/>
        <end position="223"/>
    </location>
</feature>
<proteinExistence type="predicted"/>
<dbReference type="Proteomes" id="UP000594263">
    <property type="component" value="Unplaced"/>
</dbReference>
<dbReference type="PANTHER" id="PTHR15414:SF0">
    <property type="entry name" value="ENDOPLASMIC RETICULUM LECTIN 1"/>
    <property type="match status" value="1"/>
</dbReference>
<protein>
    <recommendedName>
        <fullName evidence="1">Protein OS9-like domain-containing protein</fullName>
    </recommendedName>
</protein>
<evidence type="ECO:0000259" key="1">
    <source>
        <dbReference type="Pfam" id="PF07915"/>
    </source>
</evidence>
<accession>A0A7N0V8J8</accession>
<dbReference type="Gene3D" id="2.70.130.10">
    <property type="entry name" value="Mannose-6-phosphate receptor binding domain"/>
    <property type="match status" value="1"/>
</dbReference>
<dbReference type="GO" id="GO:0030968">
    <property type="term" value="P:endoplasmic reticulum unfolded protein response"/>
    <property type="evidence" value="ECO:0007669"/>
    <property type="project" value="InterPro"/>
</dbReference>
<dbReference type="InterPro" id="IPR012913">
    <property type="entry name" value="OS9-like_dom"/>
</dbReference>